<keyword evidence="1" id="KW-0812">Transmembrane</keyword>
<evidence type="ECO:0008006" key="4">
    <source>
        <dbReference type="Google" id="ProtNLM"/>
    </source>
</evidence>
<dbReference type="AlphaFoldDB" id="A0A8T8HWW0"/>
<evidence type="ECO:0000256" key="1">
    <source>
        <dbReference type="SAM" id="Phobius"/>
    </source>
</evidence>
<reference evidence="2" key="1">
    <citation type="submission" date="2021-04" db="EMBL/GenBank/DDBJ databases">
        <title>Saccharothrix algeriensis WGS.</title>
        <authorList>
            <person name="Stuskova K."/>
            <person name="Hakalova E."/>
            <person name="Tebbal A.B."/>
            <person name="Eichmeier A."/>
        </authorList>
    </citation>
    <scope>NUCLEOTIDE SEQUENCE</scope>
    <source>
        <strain evidence="2">NRRL B-24137</strain>
    </source>
</reference>
<evidence type="ECO:0000313" key="3">
    <source>
        <dbReference type="Proteomes" id="UP000671828"/>
    </source>
</evidence>
<sequence>MLVFVPPGSGSAVRAGAAVVAALVTAAVLLAARRARDEQTTTSTCDEQVSGVVLYVSDGCPSCRSLKHLLET</sequence>
<organism evidence="2 3">
    <name type="scientific">Saccharothrix algeriensis</name>
    <dbReference type="NCBI Taxonomy" id="173560"/>
    <lineage>
        <taxon>Bacteria</taxon>
        <taxon>Bacillati</taxon>
        <taxon>Actinomycetota</taxon>
        <taxon>Actinomycetes</taxon>
        <taxon>Pseudonocardiales</taxon>
        <taxon>Pseudonocardiaceae</taxon>
        <taxon>Saccharothrix</taxon>
    </lineage>
</organism>
<dbReference type="EMBL" id="CP072788">
    <property type="protein sequence ID" value="QTR02986.1"/>
    <property type="molecule type" value="Genomic_DNA"/>
</dbReference>
<evidence type="ECO:0000313" key="2">
    <source>
        <dbReference type="EMBL" id="QTR02986.1"/>
    </source>
</evidence>
<keyword evidence="1" id="KW-1133">Transmembrane helix</keyword>
<gene>
    <name evidence="2" type="ORF">J7S33_28995</name>
</gene>
<protein>
    <recommendedName>
        <fullName evidence="4">Glutaredoxin domain-containing protein</fullName>
    </recommendedName>
</protein>
<feature type="transmembrane region" description="Helical" evidence="1">
    <location>
        <begin position="12"/>
        <end position="32"/>
    </location>
</feature>
<proteinExistence type="predicted"/>
<name>A0A8T8HWW0_9PSEU</name>
<feature type="non-terminal residue" evidence="2">
    <location>
        <position position="72"/>
    </location>
</feature>
<accession>A0A8T8HWW0</accession>
<keyword evidence="1" id="KW-0472">Membrane</keyword>
<dbReference type="Proteomes" id="UP000671828">
    <property type="component" value="Chromosome"/>
</dbReference>